<dbReference type="GO" id="GO:0005737">
    <property type="term" value="C:cytoplasm"/>
    <property type="evidence" value="ECO:0007669"/>
    <property type="project" value="UniProtKB-SubCell"/>
</dbReference>
<dbReference type="EMBL" id="CP143787">
    <property type="protein sequence ID" value="WVN88710.1"/>
    <property type="molecule type" value="Genomic_DNA"/>
</dbReference>
<dbReference type="SUPFAM" id="SSF48371">
    <property type="entry name" value="ARM repeat"/>
    <property type="match status" value="2"/>
</dbReference>
<dbReference type="InterPro" id="IPR038739">
    <property type="entry name" value="ARMC8/Vid28"/>
</dbReference>
<dbReference type="Proteomes" id="UP000094043">
    <property type="component" value="Chromosome 4"/>
</dbReference>
<organism evidence="6 7">
    <name type="scientific">Cryptococcus depauperatus CBS 7841</name>
    <dbReference type="NCBI Taxonomy" id="1295531"/>
    <lineage>
        <taxon>Eukaryota</taxon>
        <taxon>Fungi</taxon>
        <taxon>Dikarya</taxon>
        <taxon>Basidiomycota</taxon>
        <taxon>Agaricomycotina</taxon>
        <taxon>Tremellomycetes</taxon>
        <taxon>Tremellales</taxon>
        <taxon>Cryptococcaceae</taxon>
        <taxon>Cryptococcus</taxon>
    </lineage>
</organism>
<evidence type="ECO:0000313" key="7">
    <source>
        <dbReference type="Proteomes" id="UP000094043"/>
    </source>
</evidence>
<comment type="subcellular location">
    <subcellularLocation>
        <location evidence="2">Cytoplasm</location>
    </subcellularLocation>
    <subcellularLocation>
        <location evidence="1">Nucleus</location>
    </subcellularLocation>
</comment>
<sequence length="793" mass="87631">MNIAALEQLKESLLGNTIAKAKLAKDHETLAAVTQELSPNSRNQAVTEAAIIVASLANAGPFALQPLIHSDTPFRLLHLIHHLTQVKRPDSPLPYLLRALRNILVSTADILWGHTWASNTDKQMVGTGLVEEDIVREVNRIRQIESQWKANASKSLELIFQPPHLFTLLSLLVSTDIQTILPIYQLYARLVAFGGHCEALVMWCPPITINSSCVTSGSRTDDVYDSVSHTTSWIVEHLISHISDLDEKGIARARIAKVTIAQLDLLSAIVKRCRTVTLWTHDCLPSSPTNPLDNVHDKLLSFLEFLSHLICKSRPSMSLAALECATSIVKARKLDGSLSIAESSRINSIAKQLLTYIAHLLQLRNLENQVKIKLILASLVSDDPFLQQSAMELSIPQGLLQNLSHLFPPSSAIATNSYVRSLESTLLALASLAMSSDSVRVLISKYPDLPHSVSDNSKAGTQIFKVLKNSLCHENYGVRAASCQLSRALSRTISVVRTGMVDEGVGEEVIKLLIRETQHKRAKGLDESMLGEAVWTIEVAATATICNLIVDFSPFKRIMLYESNLQTIICLTHSSHTPLALNALWIIKNFLFNSDLQTKQFVMKSFTYRWLGDLVSPSVPDQLKVQGLQIIQNLIAKEHMADISRIADNIGENSSNHLTKSDGSEGLLELLAEILNKTKYNVNPEVEIASLYVLSNLALGNEKLRAAIVSHTAIVRILSDAINADLVDSQIPAILAFHHLILSSTKMRRSHQSTLDTLLPCIPKTRLKDLANNRTNLEAAQKSMDLLEEIDRQ</sequence>
<reference evidence="6" key="3">
    <citation type="submission" date="2024-01" db="EMBL/GenBank/DDBJ databases">
        <authorList>
            <person name="Coelho M.A."/>
            <person name="David-Palma M."/>
            <person name="Shea T."/>
            <person name="Sun S."/>
            <person name="Cuomo C.A."/>
            <person name="Heitman J."/>
        </authorList>
    </citation>
    <scope>NUCLEOTIDE SEQUENCE</scope>
    <source>
        <strain evidence="6">CBS 7841</strain>
    </source>
</reference>
<dbReference type="GO" id="GO:0005634">
    <property type="term" value="C:nucleus"/>
    <property type="evidence" value="ECO:0007669"/>
    <property type="project" value="UniProtKB-SubCell"/>
</dbReference>
<dbReference type="Gene3D" id="1.25.10.10">
    <property type="entry name" value="Leucine-rich Repeat Variant"/>
    <property type="match status" value="2"/>
</dbReference>
<dbReference type="GeneID" id="91088133"/>
<dbReference type="RefSeq" id="XP_066069410.1">
    <property type="nucleotide sequence ID" value="XM_066213313.1"/>
</dbReference>
<dbReference type="InterPro" id="IPR011989">
    <property type="entry name" value="ARM-like"/>
</dbReference>
<name>A0A1E3HSA2_9TREE</name>
<dbReference type="InterPro" id="IPR016024">
    <property type="entry name" value="ARM-type_fold"/>
</dbReference>
<evidence type="ECO:0000256" key="2">
    <source>
        <dbReference type="ARBA" id="ARBA00004496"/>
    </source>
</evidence>
<dbReference type="PANTHER" id="PTHR15651">
    <property type="entry name" value="ARMADILLO REPEAT-CONTAINING PROTEIN 8"/>
    <property type="match status" value="1"/>
</dbReference>
<gene>
    <name evidence="6" type="ORF">L203_103923</name>
</gene>
<protein>
    <submittedName>
        <fullName evidence="6">Uncharacterized protein</fullName>
    </submittedName>
</protein>
<accession>A0A1E3HSA2</accession>
<keyword evidence="5" id="KW-0539">Nucleus</keyword>
<evidence type="ECO:0000313" key="6">
    <source>
        <dbReference type="EMBL" id="WVN88710.1"/>
    </source>
</evidence>
<keyword evidence="4" id="KW-0677">Repeat</keyword>
<proteinExistence type="predicted"/>
<keyword evidence="3" id="KW-0963">Cytoplasm</keyword>
<keyword evidence="7" id="KW-1185">Reference proteome</keyword>
<evidence type="ECO:0000256" key="1">
    <source>
        <dbReference type="ARBA" id="ARBA00004123"/>
    </source>
</evidence>
<reference evidence="6" key="1">
    <citation type="submission" date="2016-06" db="EMBL/GenBank/DDBJ databases">
        <authorList>
            <person name="Cuomo C."/>
            <person name="Litvintseva A."/>
            <person name="Heitman J."/>
            <person name="Chen Y."/>
            <person name="Sun S."/>
            <person name="Springer D."/>
            <person name="Dromer F."/>
            <person name="Young S."/>
            <person name="Zeng Q."/>
            <person name="Chapman S."/>
            <person name="Gujja S."/>
            <person name="Saif S."/>
            <person name="Birren B."/>
        </authorList>
    </citation>
    <scope>NUCLEOTIDE SEQUENCE</scope>
    <source>
        <strain evidence="6">CBS 7841</strain>
    </source>
</reference>
<dbReference type="PANTHER" id="PTHR15651:SF7">
    <property type="entry name" value="ARMADILLO REPEAT-CONTAINING PROTEIN 8"/>
    <property type="match status" value="1"/>
</dbReference>
<evidence type="ECO:0000256" key="4">
    <source>
        <dbReference type="ARBA" id="ARBA00022737"/>
    </source>
</evidence>
<dbReference type="KEGG" id="cdep:91088133"/>
<dbReference type="OrthoDB" id="5559898at2759"/>
<evidence type="ECO:0000256" key="5">
    <source>
        <dbReference type="ARBA" id="ARBA00023242"/>
    </source>
</evidence>
<evidence type="ECO:0000256" key="3">
    <source>
        <dbReference type="ARBA" id="ARBA00022490"/>
    </source>
</evidence>
<dbReference type="VEuPathDB" id="FungiDB:L203_06048"/>
<dbReference type="AlphaFoldDB" id="A0A1E3HSA2"/>
<dbReference type="GO" id="GO:0034657">
    <property type="term" value="C:GID complex"/>
    <property type="evidence" value="ECO:0007669"/>
    <property type="project" value="TreeGrafter"/>
</dbReference>
<dbReference type="GO" id="GO:0043161">
    <property type="term" value="P:proteasome-mediated ubiquitin-dependent protein catabolic process"/>
    <property type="evidence" value="ECO:0007669"/>
    <property type="project" value="TreeGrafter"/>
</dbReference>
<reference evidence="6" key="2">
    <citation type="journal article" date="2022" name="Elife">
        <title>Obligate sexual reproduction of a homothallic fungus closely related to the Cryptococcus pathogenic species complex.</title>
        <authorList>
            <person name="Passer A.R."/>
            <person name="Clancey S.A."/>
            <person name="Shea T."/>
            <person name="David-Palma M."/>
            <person name="Averette A.F."/>
            <person name="Boekhout T."/>
            <person name="Porcel B.M."/>
            <person name="Nowrousian M."/>
            <person name="Cuomo C.A."/>
            <person name="Sun S."/>
            <person name="Heitman J."/>
            <person name="Coelho M.A."/>
        </authorList>
    </citation>
    <scope>NUCLEOTIDE SEQUENCE</scope>
    <source>
        <strain evidence="6">CBS 7841</strain>
    </source>
</reference>